<dbReference type="InterPro" id="IPR017871">
    <property type="entry name" value="ABC_transporter-like_CS"/>
</dbReference>
<evidence type="ECO:0000256" key="3">
    <source>
        <dbReference type="ARBA" id="ARBA00022741"/>
    </source>
</evidence>
<feature type="compositionally biased region" description="Basic and acidic residues" evidence="7">
    <location>
        <begin position="283"/>
        <end position="312"/>
    </location>
</feature>
<keyword evidence="4 9" id="KW-0067">ATP-binding</keyword>
<feature type="region of interest" description="Disordered" evidence="7">
    <location>
        <begin position="1"/>
        <end position="22"/>
    </location>
</feature>
<dbReference type="PANTHER" id="PTHR42794:SF1">
    <property type="entry name" value="HEMIN IMPORT ATP-BINDING PROTEIN HMUV"/>
    <property type="match status" value="1"/>
</dbReference>
<protein>
    <submittedName>
        <fullName evidence="9">ABC transporter ATP-binding protein</fullName>
    </submittedName>
</protein>
<dbReference type="CDD" id="cd03214">
    <property type="entry name" value="ABC_Iron-Siderophores_B12_Hemin"/>
    <property type="match status" value="1"/>
</dbReference>
<gene>
    <name evidence="9" type="ORF">E4L96_18720</name>
</gene>
<evidence type="ECO:0000256" key="6">
    <source>
        <dbReference type="ARBA" id="ARBA00037066"/>
    </source>
</evidence>
<dbReference type="AlphaFoldDB" id="A0A4Y9S320"/>
<keyword evidence="3" id="KW-0547">Nucleotide-binding</keyword>
<evidence type="ECO:0000313" key="9">
    <source>
        <dbReference type="EMBL" id="TFW14871.1"/>
    </source>
</evidence>
<dbReference type="EMBL" id="SPVF01000238">
    <property type="protein sequence ID" value="TFW14871.1"/>
    <property type="molecule type" value="Genomic_DNA"/>
</dbReference>
<keyword evidence="1" id="KW-0813">Transport</keyword>
<keyword evidence="5" id="KW-1278">Translocase</keyword>
<sequence length="321" mass="34879">MNRREDSRDPAPAAVQAPHTDASPGRALLAVRGLALSAGGAGRHDADRTLVRGLDWSVRAGECWCIIGRNGAGKSTLLRALAGVGTPQAGDILLQDKPLRDWPLPALARERAFLAQSRNDAFSYRVIDTVLMARHPYHANSYWEDTDDHRIAHDALRQMDVLDLAQRDVRTLSGGERQRVAIAALLAQDTPLMLLDEPATALDLAHQVAVMRLLSRLAREQGKCVIMVGHDLNLAASAATHALLLMGDGSWRAGSADEVLVPALLTECLGHPIGTVQYGAETRLGDPRDDGGRPGDTRGDDRRGTDRRGDDRRRIFINLET</sequence>
<dbReference type="GO" id="GO:0005524">
    <property type="term" value="F:ATP binding"/>
    <property type="evidence" value="ECO:0007669"/>
    <property type="project" value="UniProtKB-KW"/>
</dbReference>
<dbReference type="PROSITE" id="PS00211">
    <property type="entry name" value="ABC_TRANSPORTER_1"/>
    <property type="match status" value="1"/>
</dbReference>
<comment type="function">
    <text evidence="6">Part of the ABC transporter complex HmuTUV involved in hemin import. Responsible for energy coupling to the transport system.</text>
</comment>
<dbReference type="Pfam" id="PF00005">
    <property type="entry name" value="ABC_tran"/>
    <property type="match status" value="1"/>
</dbReference>
<evidence type="ECO:0000256" key="4">
    <source>
        <dbReference type="ARBA" id="ARBA00022840"/>
    </source>
</evidence>
<comment type="caution">
    <text evidence="9">The sequence shown here is derived from an EMBL/GenBank/DDBJ whole genome shotgun (WGS) entry which is preliminary data.</text>
</comment>
<reference evidence="9 10" key="1">
    <citation type="submission" date="2019-03" db="EMBL/GenBank/DDBJ databases">
        <title>Draft Genome Sequence of Massilia arenosa sp. nov., a Novel Massilia Species Isolated from a Sandy-loam Maize Soil.</title>
        <authorList>
            <person name="Raths R."/>
            <person name="Peta V."/>
            <person name="Bucking H."/>
        </authorList>
    </citation>
    <scope>NUCLEOTIDE SEQUENCE [LARGE SCALE GENOMIC DNA]</scope>
    <source>
        <strain evidence="9 10">MC02</strain>
    </source>
</reference>
<dbReference type="SUPFAM" id="SSF52540">
    <property type="entry name" value="P-loop containing nucleoside triphosphate hydrolases"/>
    <property type="match status" value="1"/>
</dbReference>
<evidence type="ECO:0000256" key="1">
    <source>
        <dbReference type="ARBA" id="ARBA00022448"/>
    </source>
</evidence>
<dbReference type="Gene3D" id="3.40.50.300">
    <property type="entry name" value="P-loop containing nucleotide triphosphate hydrolases"/>
    <property type="match status" value="1"/>
</dbReference>
<evidence type="ECO:0000313" key="10">
    <source>
        <dbReference type="Proteomes" id="UP000298438"/>
    </source>
</evidence>
<dbReference type="RefSeq" id="WP_135208732.1">
    <property type="nucleotide sequence ID" value="NZ_SPVF01000238.1"/>
</dbReference>
<feature type="region of interest" description="Disordered" evidence="7">
    <location>
        <begin position="279"/>
        <end position="312"/>
    </location>
</feature>
<organism evidence="9 10">
    <name type="scientific">Zemynaea arenosa</name>
    <dbReference type="NCBI Taxonomy" id="2561931"/>
    <lineage>
        <taxon>Bacteria</taxon>
        <taxon>Pseudomonadati</taxon>
        <taxon>Pseudomonadota</taxon>
        <taxon>Betaproteobacteria</taxon>
        <taxon>Burkholderiales</taxon>
        <taxon>Oxalobacteraceae</taxon>
        <taxon>Telluria group</taxon>
        <taxon>Zemynaea</taxon>
    </lineage>
</organism>
<keyword evidence="2" id="KW-1003">Cell membrane</keyword>
<dbReference type="Proteomes" id="UP000298438">
    <property type="component" value="Unassembled WGS sequence"/>
</dbReference>
<evidence type="ECO:0000256" key="2">
    <source>
        <dbReference type="ARBA" id="ARBA00022475"/>
    </source>
</evidence>
<name>A0A4Y9S320_9BURK</name>
<keyword evidence="2" id="KW-0472">Membrane</keyword>
<dbReference type="InterPro" id="IPR027417">
    <property type="entry name" value="P-loop_NTPase"/>
</dbReference>
<proteinExistence type="predicted"/>
<dbReference type="SMART" id="SM00382">
    <property type="entry name" value="AAA"/>
    <property type="match status" value="1"/>
</dbReference>
<dbReference type="PANTHER" id="PTHR42794">
    <property type="entry name" value="HEMIN IMPORT ATP-BINDING PROTEIN HMUV"/>
    <property type="match status" value="1"/>
</dbReference>
<keyword evidence="10" id="KW-1185">Reference proteome</keyword>
<feature type="domain" description="ABC transporter" evidence="8">
    <location>
        <begin position="31"/>
        <end position="272"/>
    </location>
</feature>
<dbReference type="OrthoDB" id="5296765at2"/>
<evidence type="ECO:0000259" key="8">
    <source>
        <dbReference type="PROSITE" id="PS50893"/>
    </source>
</evidence>
<evidence type="ECO:0000256" key="7">
    <source>
        <dbReference type="SAM" id="MobiDB-lite"/>
    </source>
</evidence>
<dbReference type="InterPro" id="IPR003439">
    <property type="entry name" value="ABC_transporter-like_ATP-bd"/>
</dbReference>
<accession>A0A4Y9S320</accession>
<dbReference type="PROSITE" id="PS50893">
    <property type="entry name" value="ABC_TRANSPORTER_2"/>
    <property type="match status" value="1"/>
</dbReference>
<evidence type="ECO:0000256" key="5">
    <source>
        <dbReference type="ARBA" id="ARBA00022967"/>
    </source>
</evidence>
<dbReference type="GO" id="GO:0016887">
    <property type="term" value="F:ATP hydrolysis activity"/>
    <property type="evidence" value="ECO:0007669"/>
    <property type="project" value="InterPro"/>
</dbReference>
<dbReference type="InterPro" id="IPR003593">
    <property type="entry name" value="AAA+_ATPase"/>
</dbReference>